<gene>
    <name evidence="6" type="ORF">D0466_03270</name>
</gene>
<dbReference type="GO" id="GO:0009231">
    <property type="term" value="P:riboflavin biosynthetic process"/>
    <property type="evidence" value="ECO:0007669"/>
    <property type="project" value="TreeGrafter"/>
</dbReference>
<dbReference type="InterPro" id="IPR003785">
    <property type="entry name" value="Creatininase/forma_Hydrolase"/>
</dbReference>
<evidence type="ECO:0000256" key="5">
    <source>
        <dbReference type="ARBA" id="ARBA00024029"/>
    </source>
</evidence>
<keyword evidence="7" id="KW-1185">Reference proteome</keyword>
<dbReference type="SUPFAM" id="SSF102215">
    <property type="entry name" value="Creatininase"/>
    <property type="match status" value="1"/>
</dbReference>
<dbReference type="InterPro" id="IPR024087">
    <property type="entry name" value="Creatininase-like_sf"/>
</dbReference>
<protein>
    <submittedName>
        <fullName evidence="6">Creatininase family protein</fullName>
    </submittedName>
</protein>
<dbReference type="PANTHER" id="PTHR35005:SF1">
    <property type="entry name" value="2-AMINO-5-FORMYLAMINO-6-RIBOSYLAMINOPYRIMIDIN-4(3H)-ONE 5'-MONOPHOSPHATE DEFORMYLASE"/>
    <property type="match status" value="1"/>
</dbReference>
<dbReference type="GO" id="GO:0046872">
    <property type="term" value="F:metal ion binding"/>
    <property type="evidence" value="ECO:0007669"/>
    <property type="project" value="UniProtKB-KW"/>
</dbReference>
<comment type="cofactor">
    <cofactor evidence="1">
        <name>Zn(2+)</name>
        <dbReference type="ChEBI" id="CHEBI:29105"/>
    </cofactor>
</comment>
<evidence type="ECO:0000256" key="2">
    <source>
        <dbReference type="ARBA" id="ARBA00022723"/>
    </source>
</evidence>
<evidence type="ECO:0000256" key="1">
    <source>
        <dbReference type="ARBA" id="ARBA00001947"/>
    </source>
</evidence>
<dbReference type="RefSeq" id="WP_117321124.1">
    <property type="nucleotide sequence ID" value="NZ_QVTD01000003.1"/>
</dbReference>
<evidence type="ECO:0000256" key="4">
    <source>
        <dbReference type="ARBA" id="ARBA00022833"/>
    </source>
</evidence>
<dbReference type="PANTHER" id="PTHR35005">
    <property type="entry name" value="3-DEHYDRO-SCYLLO-INOSOSE HYDROLASE"/>
    <property type="match status" value="1"/>
</dbReference>
<dbReference type="Gene3D" id="3.40.50.10310">
    <property type="entry name" value="Creatininase"/>
    <property type="match status" value="1"/>
</dbReference>
<accession>A0A372LF90</accession>
<dbReference type="EMBL" id="QVTD01000003">
    <property type="protein sequence ID" value="RFU64948.1"/>
    <property type="molecule type" value="Genomic_DNA"/>
</dbReference>
<reference evidence="6 7" key="1">
    <citation type="submission" date="2018-08" db="EMBL/GenBank/DDBJ databases">
        <title>Bacillus chawlae sp. nov., Bacillus glennii sp. nov., and Bacillus saganii sp. nov. Isolated from the Vehicle Assembly Building at Kennedy Space Center where the Viking Spacecraft were Assembled.</title>
        <authorList>
            <person name="Seuylemezian A."/>
            <person name="Vaishampayan P."/>
        </authorList>
    </citation>
    <scope>NUCLEOTIDE SEQUENCE [LARGE SCALE GENOMIC DNA]</scope>
    <source>
        <strain evidence="6 7">V44-8</strain>
    </source>
</reference>
<comment type="similarity">
    <text evidence="5">Belongs to the creatininase superfamily.</text>
</comment>
<organism evidence="6 7">
    <name type="scientific">Peribacillus glennii</name>
    <dbReference type="NCBI Taxonomy" id="2303991"/>
    <lineage>
        <taxon>Bacteria</taxon>
        <taxon>Bacillati</taxon>
        <taxon>Bacillota</taxon>
        <taxon>Bacilli</taxon>
        <taxon>Bacillales</taxon>
        <taxon>Bacillaceae</taxon>
        <taxon>Peribacillus</taxon>
    </lineage>
</organism>
<evidence type="ECO:0000313" key="6">
    <source>
        <dbReference type="EMBL" id="RFU64948.1"/>
    </source>
</evidence>
<dbReference type="OrthoDB" id="9801445at2"/>
<keyword evidence="2" id="KW-0479">Metal-binding</keyword>
<dbReference type="Pfam" id="PF02633">
    <property type="entry name" value="Creatininase"/>
    <property type="match status" value="1"/>
</dbReference>
<keyword evidence="4" id="KW-0862">Zinc</keyword>
<dbReference type="Proteomes" id="UP000262939">
    <property type="component" value="Unassembled WGS sequence"/>
</dbReference>
<evidence type="ECO:0000256" key="3">
    <source>
        <dbReference type="ARBA" id="ARBA00022801"/>
    </source>
</evidence>
<keyword evidence="3" id="KW-0378">Hydrolase</keyword>
<dbReference type="AlphaFoldDB" id="A0A372LF90"/>
<name>A0A372LF90_9BACI</name>
<sequence>MSFIDLKYLTSSEAKEAAMNQSAVGLIPIGAFEQHGPHLPLGTDSIMVEVLASEVAARCSEPIIVTPTLMAGLSSHHLDFPGTVSLEPATLGSELASYINALSNMGLTRVCLLSFHGGNFNFIGEYADNCNINRPNIQVEAYNDFHRFLHVMFEAGVEAGLILAPTDSHAGALETSLILHVLGKKRVRPFEMVNGYTAGDPGWMEIMQAKGVSAISPSGVFGNPFGASPEAGEAILNALVEEVVIWMKETFSLKTTS</sequence>
<dbReference type="GO" id="GO:0016811">
    <property type="term" value="F:hydrolase activity, acting on carbon-nitrogen (but not peptide) bonds, in linear amides"/>
    <property type="evidence" value="ECO:0007669"/>
    <property type="project" value="TreeGrafter"/>
</dbReference>
<comment type="caution">
    <text evidence="6">The sequence shown here is derived from an EMBL/GenBank/DDBJ whole genome shotgun (WGS) entry which is preliminary data.</text>
</comment>
<proteinExistence type="inferred from homology"/>
<evidence type="ECO:0000313" key="7">
    <source>
        <dbReference type="Proteomes" id="UP000262939"/>
    </source>
</evidence>